<sequence length="223" mass="24995">MPSSFEPPDFLSLDLSGKPDMSDFVRSKRARHRFTEHSSSDSSGAGTFLVSSVKFRETFGTSLQDQAEIIAKAEGVEPLSVELLARFVPGLGSDGRSATILIVAEWNEASPLIWESIVKKTKKFVDSSTRGASLEDEVCVEMIARELTLPNQEQPVSPWSNWASPKSLNEIPNNVYVSVDYESEESKWPPVVGEMQQLLNRYPHNLHVHMEHNTTMEFHSEFP</sequence>
<dbReference type="EMBL" id="JAUKUA010000006">
    <property type="protein sequence ID" value="KAK0708445.1"/>
    <property type="molecule type" value="Genomic_DNA"/>
</dbReference>
<proteinExistence type="predicted"/>
<dbReference type="Proteomes" id="UP001172102">
    <property type="component" value="Unassembled WGS sequence"/>
</dbReference>
<protein>
    <submittedName>
        <fullName evidence="1">Uncharacterized protein</fullName>
    </submittedName>
</protein>
<accession>A0AA40A365</accession>
<comment type="caution">
    <text evidence="1">The sequence shown here is derived from an EMBL/GenBank/DDBJ whole genome shotgun (WGS) entry which is preliminary data.</text>
</comment>
<reference evidence="1" key="1">
    <citation type="submission" date="2023-06" db="EMBL/GenBank/DDBJ databases">
        <title>Genome-scale phylogeny and comparative genomics of the fungal order Sordariales.</title>
        <authorList>
            <consortium name="Lawrence Berkeley National Laboratory"/>
            <person name="Hensen N."/>
            <person name="Bonometti L."/>
            <person name="Westerberg I."/>
            <person name="Brannstrom I.O."/>
            <person name="Guillou S."/>
            <person name="Cros-Aarteil S."/>
            <person name="Calhoun S."/>
            <person name="Haridas S."/>
            <person name="Kuo A."/>
            <person name="Mondo S."/>
            <person name="Pangilinan J."/>
            <person name="Riley R."/>
            <person name="Labutti K."/>
            <person name="Andreopoulos B."/>
            <person name="Lipzen A."/>
            <person name="Chen C."/>
            <person name="Yanf M."/>
            <person name="Daum C."/>
            <person name="Ng V."/>
            <person name="Clum A."/>
            <person name="Steindorff A."/>
            <person name="Ohm R."/>
            <person name="Martin F."/>
            <person name="Silar P."/>
            <person name="Natvig D."/>
            <person name="Lalanne C."/>
            <person name="Gautier V."/>
            <person name="Ament-Velasquez S.L."/>
            <person name="Kruys A."/>
            <person name="Hutchinson M.I."/>
            <person name="Powell A.J."/>
            <person name="Barry K."/>
            <person name="Miller A.N."/>
            <person name="Grigoriev I.V."/>
            <person name="Debuchy R."/>
            <person name="Gladieux P."/>
            <person name="Thoren M.H."/>
            <person name="Johannesson H."/>
        </authorList>
    </citation>
    <scope>NUCLEOTIDE SEQUENCE</scope>
    <source>
        <strain evidence="1">SMH4607-1</strain>
    </source>
</reference>
<evidence type="ECO:0000313" key="1">
    <source>
        <dbReference type="EMBL" id="KAK0708445.1"/>
    </source>
</evidence>
<gene>
    <name evidence="1" type="ORF">B0H67DRAFT_648506</name>
</gene>
<keyword evidence="2" id="KW-1185">Reference proteome</keyword>
<organism evidence="1 2">
    <name type="scientific">Lasiosphaeris hirsuta</name>
    <dbReference type="NCBI Taxonomy" id="260670"/>
    <lineage>
        <taxon>Eukaryota</taxon>
        <taxon>Fungi</taxon>
        <taxon>Dikarya</taxon>
        <taxon>Ascomycota</taxon>
        <taxon>Pezizomycotina</taxon>
        <taxon>Sordariomycetes</taxon>
        <taxon>Sordariomycetidae</taxon>
        <taxon>Sordariales</taxon>
        <taxon>Lasiosphaeriaceae</taxon>
        <taxon>Lasiosphaeris</taxon>
    </lineage>
</organism>
<evidence type="ECO:0000313" key="2">
    <source>
        <dbReference type="Proteomes" id="UP001172102"/>
    </source>
</evidence>
<dbReference type="AlphaFoldDB" id="A0AA40A365"/>
<name>A0AA40A365_9PEZI</name>